<feature type="transmembrane region" description="Helical" evidence="1">
    <location>
        <begin position="193"/>
        <end position="210"/>
    </location>
</feature>
<feature type="transmembrane region" description="Helical" evidence="1">
    <location>
        <begin position="222"/>
        <end position="243"/>
    </location>
</feature>
<feature type="transmembrane region" description="Helical" evidence="1">
    <location>
        <begin position="109"/>
        <end position="127"/>
    </location>
</feature>
<sequence>MTESFRAIPIPAAKGNRYGFLDTIRGLVIISMVFYHLVWDMVHLLGVSGIDMRSSGMFLWQRSICWTFILLSGFCWPLGKRHFRRGITVFGAGMLVTAVTLAVMPQNRIVFGILTLLGSCMLLLIPLEKLLCKIPAAAGLALSLFLYFFTANVDQGYLGFGGFSMISLPQSWYQGNLAAYLGFLPPDFFSTDYFPLLPWMFLFLAGYFLYRTVSGSHIWRRIRVLNVPALSFLGRHSLLIYLLHQPLLYAIIQLAG</sequence>
<keyword evidence="1" id="KW-0472">Membrane</keyword>
<dbReference type="Proteomes" id="UP000824002">
    <property type="component" value="Unassembled WGS sequence"/>
</dbReference>
<accession>A0A9D1FPP4</accession>
<dbReference type="EMBL" id="DVJP01000080">
    <property type="protein sequence ID" value="HIS77608.1"/>
    <property type="molecule type" value="Genomic_DNA"/>
</dbReference>
<feature type="transmembrane region" description="Helical" evidence="1">
    <location>
        <begin position="59"/>
        <end position="79"/>
    </location>
</feature>
<feature type="domain" description="Heparan-alpha-glucosaminide N-acetyltransferase catalytic" evidence="2">
    <location>
        <begin position="17"/>
        <end position="246"/>
    </location>
</feature>
<evidence type="ECO:0000259" key="2">
    <source>
        <dbReference type="Pfam" id="PF07786"/>
    </source>
</evidence>
<dbReference type="AlphaFoldDB" id="A0A9D1FPP4"/>
<comment type="caution">
    <text evidence="3">The sequence shown here is derived from an EMBL/GenBank/DDBJ whole genome shotgun (WGS) entry which is preliminary data.</text>
</comment>
<feature type="transmembrane region" description="Helical" evidence="1">
    <location>
        <begin position="134"/>
        <end position="153"/>
    </location>
</feature>
<organism evidence="3 4">
    <name type="scientific">Candidatus Merdivicinus excrementipullorum</name>
    <dbReference type="NCBI Taxonomy" id="2840867"/>
    <lineage>
        <taxon>Bacteria</taxon>
        <taxon>Bacillati</taxon>
        <taxon>Bacillota</taxon>
        <taxon>Clostridia</taxon>
        <taxon>Eubacteriales</taxon>
        <taxon>Oscillospiraceae</taxon>
        <taxon>Oscillospiraceae incertae sedis</taxon>
        <taxon>Candidatus Merdivicinus</taxon>
    </lineage>
</organism>
<keyword evidence="1" id="KW-0812">Transmembrane</keyword>
<keyword evidence="1" id="KW-1133">Transmembrane helix</keyword>
<gene>
    <name evidence="3" type="ORF">IAB51_12550</name>
</gene>
<dbReference type="InterPro" id="IPR012429">
    <property type="entry name" value="HGSNAT_cat"/>
</dbReference>
<proteinExistence type="predicted"/>
<feature type="transmembrane region" description="Helical" evidence="1">
    <location>
        <begin position="86"/>
        <end position="103"/>
    </location>
</feature>
<reference evidence="3" key="2">
    <citation type="journal article" date="2021" name="PeerJ">
        <title>Extensive microbial diversity within the chicken gut microbiome revealed by metagenomics and culture.</title>
        <authorList>
            <person name="Gilroy R."/>
            <person name="Ravi A."/>
            <person name="Getino M."/>
            <person name="Pursley I."/>
            <person name="Horton D.L."/>
            <person name="Alikhan N.F."/>
            <person name="Baker D."/>
            <person name="Gharbi K."/>
            <person name="Hall N."/>
            <person name="Watson M."/>
            <person name="Adriaenssens E.M."/>
            <person name="Foster-Nyarko E."/>
            <person name="Jarju S."/>
            <person name="Secka A."/>
            <person name="Antonio M."/>
            <person name="Oren A."/>
            <person name="Chaudhuri R.R."/>
            <person name="La Ragione R."/>
            <person name="Hildebrand F."/>
            <person name="Pallen M.J."/>
        </authorList>
    </citation>
    <scope>NUCLEOTIDE SEQUENCE</scope>
    <source>
        <strain evidence="3">CHK199-13235</strain>
    </source>
</reference>
<feature type="transmembrane region" description="Helical" evidence="1">
    <location>
        <begin position="20"/>
        <end position="39"/>
    </location>
</feature>
<name>A0A9D1FPP4_9FIRM</name>
<reference evidence="3" key="1">
    <citation type="submission" date="2020-10" db="EMBL/GenBank/DDBJ databases">
        <authorList>
            <person name="Gilroy R."/>
        </authorList>
    </citation>
    <scope>NUCLEOTIDE SEQUENCE</scope>
    <source>
        <strain evidence="3">CHK199-13235</strain>
    </source>
</reference>
<evidence type="ECO:0000256" key="1">
    <source>
        <dbReference type="SAM" id="Phobius"/>
    </source>
</evidence>
<dbReference type="Pfam" id="PF07786">
    <property type="entry name" value="HGSNAT_cat"/>
    <property type="match status" value="1"/>
</dbReference>
<evidence type="ECO:0000313" key="4">
    <source>
        <dbReference type="Proteomes" id="UP000824002"/>
    </source>
</evidence>
<protein>
    <submittedName>
        <fullName evidence="3">DUF1624 domain-containing protein</fullName>
    </submittedName>
</protein>
<evidence type="ECO:0000313" key="3">
    <source>
        <dbReference type="EMBL" id="HIS77608.1"/>
    </source>
</evidence>